<evidence type="ECO:0000313" key="4">
    <source>
        <dbReference type="Proteomes" id="UP000505355"/>
    </source>
</evidence>
<dbReference type="Pfam" id="PF03009">
    <property type="entry name" value="GDPD"/>
    <property type="match status" value="1"/>
</dbReference>
<dbReference type="EMBL" id="CP054139">
    <property type="protein sequence ID" value="QKJ30632.1"/>
    <property type="molecule type" value="Genomic_DNA"/>
</dbReference>
<dbReference type="PANTHER" id="PTHR46211">
    <property type="entry name" value="GLYCEROPHOSPHORYL DIESTER PHOSPHODIESTERASE"/>
    <property type="match status" value="1"/>
</dbReference>
<feature type="chain" id="PRO_5028966679" evidence="1">
    <location>
        <begin position="21"/>
        <end position="300"/>
    </location>
</feature>
<proteinExistence type="predicted"/>
<dbReference type="AlphaFoldDB" id="A0A7D4QFU7"/>
<dbReference type="InterPro" id="IPR030395">
    <property type="entry name" value="GP_PDE_dom"/>
</dbReference>
<feature type="domain" description="GP-PDE" evidence="2">
    <location>
        <begin position="34"/>
        <end position="300"/>
    </location>
</feature>
<evidence type="ECO:0000259" key="2">
    <source>
        <dbReference type="PROSITE" id="PS51704"/>
    </source>
</evidence>
<dbReference type="InterPro" id="IPR017946">
    <property type="entry name" value="PLC-like_Pdiesterase_TIM-brl"/>
</dbReference>
<dbReference type="RefSeq" id="WP_173415305.1">
    <property type="nucleotide sequence ID" value="NZ_CP054139.1"/>
</dbReference>
<name>A0A7D4QFU7_9SPHI</name>
<evidence type="ECO:0000313" key="3">
    <source>
        <dbReference type="EMBL" id="QKJ30632.1"/>
    </source>
</evidence>
<dbReference type="GO" id="GO:0006629">
    <property type="term" value="P:lipid metabolic process"/>
    <property type="evidence" value="ECO:0007669"/>
    <property type="project" value="InterPro"/>
</dbReference>
<evidence type="ECO:0000256" key="1">
    <source>
        <dbReference type="SAM" id="SignalP"/>
    </source>
</evidence>
<dbReference type="Gene3D" id="3.20.20.190">
    <property type="entry name" value="Phosphatidylinositol (PI) phosphodiesterase"/>
    <property type="match status" value="1"/>
</dbReference>
<dbReference type="PROSITE" id="PS51704">
    <property type="entry name" value="GP_PDE"/>
    <property type="match status" value="1"/>
</dbReference>
<protein>
    <submittedName>
        <fullName evidence="3">Glycerophosphodiester phosphodiesterase</fullName>
    </submittedName>
</protein>
<gene>
    <name evidence="3" type="ORF">HQ865_12990</name>
</gene>
<dbReference type="SUPFAM" id="SSF51695">
    <property type="entry name" value="PLC-like phosphodiesterases"/>
    <property type="match status" value="1"/>
</dbReference>
<keyword evidence="4" id="KW-1185">Reference proteome</keyword>
<feature type="signal peptide" evidence="1">
    <location>
        <begin position="1"/>
        <end position="20"/>
    </location>
</feature>
<dbReference type="Proteomes" id="UP000505355">
    <property type="component" value="Chromosome"/>
</dbReference>
<accession>A0A7D4QFU7</accession>
<keyword evidence="1" id="KW-0732">Signal</keyword>
<sequence length="300" mass="33714">MKKTICIAMLSGMIATSAIAQKNKTVKNEPFPSFDREAHRGGRGLMPENTIPAMLNTIDMGMETLEMDTHITADGKVVVSHDEYINPLFSLTPDGQEIPKEDGKKYVFYKMNYADIAKFDVGSKPYPAFPQQKKMKVSIPLLADLIDSVEHYVKATGKRHVFYNIETKSSEKGDGTVNPDPETFVKLLMDVIEQKKITQWVVIQSFDKRTLQVLNKKYPNVRTSWLVSNKKSTADNLADLGFKPFIYSPNFSMVTADVVRECHEQGIKVVPWTPDTKEDIAALKALGVDGIISDYPNFLQ</sequence>
<reference evidence="3 4" key="1">
    <citation type="submission" date="2020-05" db="EMBL/GenBank/DDBJ databases">
        <title>Mucilaginibacter mali sp. nov.</title>
        <authorList>
            <person name="Kim H.S."/>
            <person name="Lee K.C."/>
            <person name="Suh M.K."/>
            <person name="Kim J.-S."/>
            <person name="Han K.-I."/>
            <person name="Eom M.K."/>
            <person name="Shin Y.K."/>
            <person name="Lee J.-S."/>
        </authorList>
    </citation>
    <scope>NUCLEOTIDE SEQUENCE [LARGE SCALE GENOMIC DNA]</scope>
    <source>
        <strain evidence="3 4">G2-14</strain>
    </source>
</reference>
<organism evidence="3 4">
    <name type="scientific">Mucilaginibacter mali</name>
    <dbReference type="NCBI Taxonomy" id="2740462"/>
    <lineage>
        <taxon>Bacteria</taxon>
        <taxon>Pseudomonadati</taxon>
        <taxon>Bacteroidota</taxon>
        <taxon>Sphingobacteriia</taxon>
        <taxon>Sphingobacteriales</taxon>
        <taxon>Sphingobacteriaceae</taxon>
        <taxon>Mucilaginibacter</taxon>
    </lineage>
</organism>
<dbReference type="KEGG" id="mmab:HQ865_12990"/>
<dbReference type="GO" id="GO:0008081">
    <property type="term" value="F:phosphoric diester hydrolase activity"/>
    <property type="evidence" value="ECO:0007669"/>
    <property type="project" value="InterPro"/>
</dbReference>
<dbReference type="PANTHER" id="PTHR46211:SF14">
    <property type="entry name" value="GLYCEROPHOSPHODIESTER PHOSPHODIESTERASE"/>
    <property type="match status" value="1"/>
</dbReference>